<feature type="domain" description="Calcineurin-like phosphoesterase" evidence="1">
    <location>
        <begin position="5"/>
        <end position="178"/>
    </location>
</feature>
<dbReference type="PANTHER" id="PTHR37523">
    <property type="entry name" value="METALLOPHOSPHOESTERASE"/>
    <property type="match status" value="1"/>
</dbReference>
<dbReference type="RefSeq" id="WP_151150852.1">
    <property type="nucleotide sequence ID" value="NZ_WAIE01000003.1"/>
</dbReference>
<evidence type="ECO:0000259" key="1">
    <source>
        <dbReference type="Pfam" id="PF00149"/>
    </source>
</evidence>
<dbReference type="Gene3D" id="3.60.21.10">
    <property type="match status" value="1"/>
</dbReference>
<dbReference type="OrthoDB" id="332939at2"/>
<reference evidence="2 3" key="1">
    <citation type="journal article" date="2017" name="Int. J. Syst. Evol. Microbiol.">
        <title>Desulfovibrio senegalensis sp. nov., a mesophilic sulfate reducer isolated from marine sediment.</title>
        <authorList>
            <person name="Thioye A."/>
            <person name="Gam Z.B.A."/>
            <person name="Mbengue M."/>
            <person name="Cayol J.L."/>
            <person name="Joseph-Bartoli M."/>
            <person name="Toure-Kane C."/>
            <person name="Labat M."/>
        </authorList>
    </citation>
    <scope>NUCLEOTIDE SEQUENCE [LARGE SCALE GENOMIC DNA]</scope>
    <source>
        <strain evidence="2 3">DSM 101509</strain>
    </source>
</reference>
<protein>
    <submittedName>
        <fullName evidence="2">Serine/threonine protein phosphatase</fullName>
    </submittedName>
</protein>
<dbReference type="SUPFAM" id="SSF56300">
    <property type="entry name" value="Metallo-dependent phosphatases"/>
    <property type="match status" value="1"/>
</dbReference>
<organism evidence="2 3">
    <name type="scientific">Pseudodesulfovibrio senegalensis</name>
    <dbReference type="NCBI Taxonomy" id="1721087"/>
    <lineage>
        <taxon>Bacteria</taxon>
        <taxon>Pseudomonadati</taxon>
        <taxon>Thermodesulfobacteriota</taxon>
        <taxon>Desulfovibrionia</taxon>
        <taxon>Desulfovibrionales</taxon>
        <taxon>Desulfovibrionaceae</taxon>
    </lineage>
</organism>
<dbReference type="InterPro" id="IPR029052">
    <property type="entry name" value="Metallo-depent_PP-like"/>
</dbReference>
<evidence type="ECO:0000313" key="2">
    <source>
        <dbReference type="EMBL" id="KAB1441760.1"/>
    </source>
</evidence>
<proteinExistence type="predicted"/>
<dbReference type="InterPro" id="IPR004843">
    <property type="entry name" value="Calcineurin-like_PHP"/>
</dbReference>
<dbReference type="Pfam" id="PF00149">
    <property type="entry name" value="Metallophos"/>
    <property type="match status" value="1"/>
</dbReference>
<comment type="caution">
    <text evidence="2">The sequence shown here is derived from an EMBL/GenBank/DDBJ whole genome shotgun (WGS) entry which is preliminary data.</text>
</comment>
<gene>
    <name evidence="2" type="ORF">F8A88_09210</name>
</gene>
<keyword evidence="3" id="KW-1185">Reference proteome</keyword>
<dbReference type="Proteomes" id="UP000438699">
    <property type="component" value="Unassembled WGS sequence"/>
</dbReference>
<dbReference type="GO" id="GO:0016787">
    <property type="term" value="F:hydrolase activity"/>
    <property type="evidence" value="ECO:0007669"/>
    <property type="project" value="InterPro"/>
</dbReference>
<dbReference type="EMBL" id="WAIE01000003">
    <property type="protein sequence ID" value="KAB1441760.1"/>
    <property type="molecule type" value="Genomic_DNA"/>
</dbReference>
<evidence type="ECO:0000313" key="3">
    <source>
        <dbReference type="Proteomes" id="UP000438699"/>
    </source>
</evidence>
<dbReference type="PANTHER" id="PTHR37523:SF1">
    <property type="entry name" value="CALCINEURIN-LIKE PHOSPHOESTERASE DOMAIN-CONTAINING PROTEIN"/>
    <property type="match status" value="1"/>
</dbReference>
<sequence length="218" mass="23489">MHWIALGDIHESTSIFDEIPDLDTARGVIITGDITNRGTPAAARSVLSALRRHNPNLLAQPGNMDTEDVAELLREEGIDLHCRVHELAPGLGIMGVGYSTPTPFNTPGEVDEEVLAEWLDQTHAQAGRFEKLIVVVHEPPGQSRLDVLGNGQHVGSMAVRRFIERAMPELVITGHIHESGGTDIVGQTMVINPGMAAGGGYVRIDFANGQLSARLENV</sequence>
<dbReference type="AlphaFoldDB" id="A0A6N6N206"/>
<accession>A0A6N6N206</accession>
<name>A0A6N6N206_9BACT</name>